<comment type="caution">
    <text evidence="2">The sequence shown here is derived from an EMBL/GenBank/DDBJ whole genome shotgun (WGS) entry which is preliminary data.</text>
</comment>
<feature type="domain" description="Glycosyltransferase 2-like" evidence="1">
    <location>
        <begin position="12"/>
        <end position="129"/>
    </location>
</feature>
<dbReference type="AlphaFoldDB" id="A0A929X0M8"/>
<protein>
    <submittedName>
        <fullName evidence="2">Glycosyltransferase family 2 protein</fullName>
    </submittedName>
</protein>
<dbReference type="InterPro" id="IPR050834">
    <property type="entry name" value="Glycosyltransf_2"/>
</dbReference>
<reference evidence="2" key="1">
    <citation type="submission" date="2020-04" db="EMBL/GenBank/DDBJ databases">
        <title>Deep metagenomics examines the oral microbiome during advanced dental caries in children, revealing novel taxa and co-occurrences with host molecules.</title>
        <authorList>
            <person name="Baker J.L."/>
            <person name="Morton J.T."/>
            <person name="Dinis M."/>
            <person name="Alvarez R."/>
            <person name="Tran N.C."/>
            <person name="Knight R."/>
            <person name="Edlund A."/>
        </authorList>
    </citation>
    <scope>NUCLEOTIDE SEQUENCE</scope>
    <source>
        <strain evidence="2">JCVI_34_bin.1</strain>
    </source>
</reference>
<dbReference type="SUPFAM" id="SSF53448">
    <property type="entry name" value="Nucleotide-diphospho-sugar transferases"/>
    <property type="match status" value="1"/>
</dbReference>
<dbReference type="InterPro" id="IPR001173">
    <property type="entry name" value="Glyco_trans_2-like"/>
</dbReference>
<evidence type="ECO:0000313" key="2">
    <source>
        <dbReference type="EMBL" id="MBF0970918.1"/>
    </source>
</evidence>
<organism evidence="2 3">
    <name type="scientific">Alloprevotella tannerae</name>
    <dbReference type="NCBI Taxonomy" id="76122"/>
    <lineage>
        <taxon>Bacteria</taxon>
        <taxon>Pseudomonadati</taxon>
        <taxon>Bacteroidota</taxon>
        <taxon>Bacteroidia</taxon>
        <taxon>Bacteroidales</taxon>
        <taxon>Prevotellaceae</taxon>
        <taxon>Alloprevotella</taxon>
    </lineage>
</organism>
<evidence type="ECO:0000259" key="1">
    <source>
        <dbReference type="Pfam" id="PF00535"/>
    </source>
</evidence>
<dbReference type="CDD" id="cd00761">
    <property type="entry name" value="Glyco_tranf_GTA_type"/>
    <property type="match status" value="1"/>
</dbReference>
<dbReference type="Pfam" id="PF00535">
    <property type="entry name" value="Glycos_transf_2"/>
    <property type="match status" value="1"/>
</dbReference>
<dbReference type="InterPro" id="IPR029044">
    <property type="entry name" value="Nucleotide-diphossugar_trans"/>
</dbReference>
<sequence>MSKRPPNHPLISIIVPFHNRAAYLRRTLLSIFKQAYHPVELILIDNNSTDDSMVVSESLISAAPFPTKITKASKQGASAARNEGVKLAQGKYLFFFDSDDEMSEDFLSDALPFLEGNDIVAAPTKMIFANGASRCRKIYPNASVTDQILTGMLSTQGMIIRRAFFIDAGGWNEDLPKWNDWELGVRLLLHRPRIHWLSKSYHKIYQHEDSLTGPSLAKTIRQIMPAINAVNQLPLSPKEQQALEARKVILAAELAREEKQDEATQLYKGQLKWLYLYTKTVHKGAWWLYRSFHKLFH</sequence>
<dbReference type="PANTHER" id="PTHR43685:SF11">
    <property type="entry name" value="GLYCOSYLTRANSFERASE TAGX-RELATED"/>
    <property type="match status" value="1"/>
</dbReference>
<dbReference type="PANTHER" id="PTHR43685">
    <property type="entry name" value="GLYCOSYLTRANSFERASE"/>
    <property type="match status" value="1"/>
</dbReference>
<dbReference type="Proteomes" id="UP000704068">
    <property type="component" value="Unassembled WGS sequence"/>
</dbReference>
<evidence type="ECO:0000313" key="3">
    <source>
        <dbReference type="Proteomes" id="UP000704068"/>
    </source>
</evidence>
<dbReference type="RefSeq" id="WP_303764553.1">
    <property type="nucleotide sequence ID" value="NZ_JABZGR010000029.1"/>
</dbReference>
<dbReference type="Gene3D" id="3.90.550.10">
    <property type="entry name" value="Spore Coat Polysaccharide Biosynthesis Protein SpsA, Chain A"/>
    <property type="match status" value="1"/>
</dbReference>
<name>A0A929X0M8_9BACT</name>
<dbReference type="EMBL" id="JABZGR010000029">
    <property type="protein sequence ID" value="MBF0970918.1"/>
    <property type="molecule type" value="Genomic_DNA"/>
</dbReference>
<proteinExistence type="predicted"/>
<accession>A0A929X0M8</accession>
<gene>
    <name evidence="2" type="ORF">HXK21_07755</name>
</gene>